<organism evidence="7 8">
    <name type="scientific">Kushneria marisflavi</name>
    <dbReference type="NCBI Taxonomy" id="157779"/>
    <lineage>
        <taxon>Bacteria</taxon>
        <taxon>Pseudomonadati</taxon>
        <taxon>Pseudomonadota</taxon>
        <taxon>Gammaproteobacteria</taxon>
        <taxon>Oceanospirillales</taxon>
        <taxon>Halomonadaceae</taxon>
        <taxon>Kushneria</taxon>
    </lineage>
</organism>
<gene>
    <name evidence="7" type="ORF">B9H00_08940</name>
</gene>
<evidence type="ECO:0000313" key="8">
    <source>
        <dbReference type="Proteomes" id="UP000194457"/>
    </source>
</evidence>
<dbReference type="InterPro" id="IPR005538">
    <property type="entry name" value="LrgA/CidA"/>
</dbReference>
<sequence length="119" mass="12586">MPLVGGLIGLFICLGAGDGLVALTGLPVPGSVLGMLLLLIFLMIKGEVPSGLRQVSEGLLKYLSLLYVPAGVGMMMYFNLIRADFWPLMAASLISTVVMLVVSAGVMSRLDTHSEHDHS</sequence>
<keyword evidence="2" id="KW-1003">Cell membrane</keyword>
<evidence type="ECO:0000256" key="4">
    <source>
        <dbReference type="ARBA" id="ARBA00022989"/>
    </source>
</evidence>
<dbReference type="GO" id="GO:0005886">
    <property type="term" value="C:plasma membrane"/>
    <property type="evidence" value="ECO:0007669"/>
    <property type="project" value="UniProtKB-SubCell"/>
</dbReference>
<dbReference type="AlphaFoldDB" id="A0A240UUC0"/>
<keyword evidence="8" id="KW-1185">Reference proteome</keyword>
<feature type="transmembrane region" description="Helical" evidence="6">
    <location>
        <begin position="85"/>
        <end position="106"/>
    </location>
</feature>
<protein>
    <recommendedName>
        <fullName evidence="9">CidA/LrgA family protein</fullName>
    </recommendedName>
</protein>
<evidence type="ECO:0000256" key="2">
    <source>
        <dbReference type="ARBA" id="ARBA00022475"/>
    </source>
</evidence>
<evidence type="ECO:0000313" key="7">
    <source>
        <dbReference type="EMBL" id="ART64683.1"/>
    </source>
</evidence>
<feature type="transmembrane region" description="Helical" evidence="6">
    <location>
        <begin position="29"/>
        <end position="48"/>
    </location>
</feature>
<evidence type="ECO:0000256" key="3">
    <source>
        <dbReference type="ARBA" id="ARBA00022692"/>
    </source>
</evidence>
<dbReference type="Pfam" id="PF03788">
    <property type="entry name" value="LrgA"/>
    <property type="match status" value="1"/>
</dbReference>
<proteinExistence type="predicted"/>
<dbReference type="PANTHER" id="PTHR33931">
    <property type="entry name" value="HOLIN-LIKE PROTEIN CIDA-RELATED"/>
    <property type="match status" value="1"/>
</dbReference>
<evidence type="ECO:0000256" key="6">
    <source>
        <dbReference type="SAM" id="Phobius"/>
    </source>
</evidence>
<feature type="transmembrane region" description="Helical" evidence="6">
    <location>
        <begin position="60"/>
        <end position="79"/>
    </location>
</feature>
<accession>A0A240UUC0</accession>
<comment type="subcellular location">
    <subcellularLocation>
        <location evidence="1">Cell membrane</location>
        <topology evidence="1">Multi-pass membrane protein</topology>
    </subcellularLocation>
</comment>
<evidence type="ECO:0008006" key="9">
    <source>
        <dbReference type="Google" id="ProtNLM"/>
    </source>
</evidence>
<keyword evidence="4 6" id="KW-1133">Transmembrane helix</keyword>
<dbReference type="Proteomes" id="UP000194457">
    <property type="component" value="Chromosome"/>
</dbReference>
<keyword evidence="5 6" id="KW-0472">Membrane</keyword>
<reference evidence="7 8" key="1">
    <citation type="submission" date="2017-05" db="EMBL/GenBank/DDBJ databases">
        <authorList>
            <person name="Song R."/>
            <person name="Chenine A.L."/>
            <person name="Ruprecht R.M."/>
        </authorList>
    </citation>
    <scope>NUCLEOTIDE SEQUENCE [LARGE SCALE GENOMIC DNA]</scope>
    <source>
        <strain evidence="7">SW32</strain>
    </source>
</reference>
<evidence type="ECO:0000256" key="1">
    <source>
        <dbReference type="ARBA" id="ARBA00004651"/>
    </source>
</evidence>
<dbReference type="EMBL" id="CP021358">
    <property type="protein sequence ID" value="ART64683.1"/>
    <property type="molecule type" value="Genomic_DNA"/>
</dbReference>
<keyword evidence="3 6" id="KW-0812">Transmembrane</keyword>
<dbReference type="KEGG" id="kma:B9H00_08940"/>
<dbReference type="PANTHER" id="PTHR33931:SF2">
    <property type="entry name" value="HOLIN-LIKE PROTEIN CIDA"/>
    <property type="match status" value="1"/>
</dbReference>
<evidence type="ECO:0000256" key="5">
    <source>
        <dbReference type="ARBA" id="ARBA00023136"/>
    </source>
</evidence>
<name>A0A240UUC0_9GAMM</name>